<evidence type="ECO:0000313" key="3">
    <source>
        <dbReference type="EMBL" id="GAA2725834.1"/>
    </source>
</evidence>
<dbReference type="Proteomes" id="UP001501842">
    <property type="component" value="Unassembled WGS sequence"/>
</dbReference>
<dbReference type="EMBL" id="BAAATZ010000009">
    <property type="protein sequence ID" value="GAA2725834.1"/>
    <property type="molecule type" value="Genomic_DNA"/>
</dbReference>
<keyword evidence="4" id="KW-1185">Reference proteome</keyword>
<evidence type="ECO:0000256" key="2">
    <source>
        <dbReference type="ARBA" id="ARBA00023002"/>
    </source>
</evidence>
<dbReference type="PRINTS" id="PR00081">
    <property type="entry name" value="GDHRDH"/>
</dbReference>
<reference evidence="4" key="1">
    <citation type="journal article" date="2019" name="Int. J. Syst. Evol. Microbiol.">
        <title>The Global Catalogue of Microorganisms (GCM) 10K type strain sequencing project: providing services to taxonomists for standard genome sequencing and annotation.</title>
        <authorList>
            <consortium name="The Broad Institute Genomics Platform"/>
            <consortium name="The Broad Institute Genome Sequencing Center for Infectious Disease"/>
            <person name="Wu L."/>
            <person name="Ma J."/>
        </authorList>
    </citation>
    <scope>NUCLEOTIDE SEQUENCE [LARGE SCALE GENOMIC DNA]</scope>
    <source>
        <strain evidence="4">JCM 8201</strain>
    </source>
</reference>
<dbReference type="InterPro" id="IPR020904">
    <property type="entry name" value="Sc_DH/Rdtase_CS"/>
</dbReference>
<accession>A0ABP6GLW7</accession>
<comment type="similarity">
    <text evidence="1">Belongs to the short-chain dehydrogenases/reductases (SDR) family.</text>
</comment>
<dbReference type="Pfam" id="PF13561">
    <property type="entry name" value="adh_short_C2"/>
    <property type="match status" value="1"/>
</dbReference>
<gene>
    <name evidence="3" type="ORF">GCM10010439_26810</name>
</gene>
<dbReference type="PROSITE" id="PS00061">
    <property type="entry name" value="ADH_SHORT"/>
    <property type="match status" value="1"/>
</dbReference>
<organism evidence="3 4">
    <name type="scientific">Actinocorallia aurantiaca</name>
    <dbReference type="NCBI Taxonomy" id="46204"/>
    <lineage>
        <taxon>Bacteria</taxon>
        <taxon>Bacillati</taxon>
        <taxon>Actinomycetota</taxon>
        <taxon>Actinomycetes</taxon>
        <taxon>Streptosporangiales</taxon>
        <taxon>Thermomonosporaceae</taxon>
        <taxon>Actinocorallia</taxon>
    </lineage>
</organism>
<keyword evidence="2" id="KW-0560">Oxidoreductase</keyword>
<evidence type="ECO:0000256" key="1">
    <source>
        <dbReference type="ARBA" id="ARBA00006484"/>
    </source>
</evidence>
<dbReference type="PANTHER" id="PTHR24321:SF14">
    <property type="entry name" value="SHORT-CHAIN TYPE DEHYDROGENASE_REDUCTASE BLR2146-RELATED"/>
    <property type="match status" value="1"/>
</dbReference>
<name>A0ABP6GLW7_9ACTN</name>
<protein>
    <submittedName>
        <fullName evidence="3">SDR family oxidoreductase</fullName>
    </submittedName>
</protein>
<evidence type="ECO:0000313" key="4">
    <source>
        <dbReference type="Proteomes" id="UP001501842"/>
    </source>
</evidence>
<proteinExistence type="inferred from homology"/>
<dbReference type="SUPFAM" id="SSF51735">
    <property type="entry name" value="NAD(P)-binding Rossmann-fold domains"/>
    <property type="match status" value="1"/>
</dbReference>
<dbReference type="PANTHER" id="PTHR24321">
    <property type="entry name" value="DEHYDROGENASES, SHORT CHAIN"/>
    <property type="match status" value="1"/>
</dbReference>
<dbReference type="InterPro" id="IPR002347">
    <property type="entry name" value="SDR_fam"/>
</dbReference>
<sequence>MFYSAPMRFHDRVVIVAGGGGGIGEAAARRLASEGARVVVGDLVTGNAEKVAGEIGGLAVHYDQADEASVAALVERAVEEYGRLDGLHANAADMGVLARDTDAVDIDLEAFDRTLEVGLRGYLLLTRHAVPRLLEAGGGAIVYTSSGAAFAGEPERVGYGVAKSGVNALMRHVASRWGKEGVRANSIAPGVVLTEQLKNSLPEKFRNAVLRGQRLPRLGDPADIAASVAFLLSDDASWITGQVLSVDGGSTMR</sequence>
<comment type="caution">
    <text evidence="3">The sequence shown here is derived from an EMBL/GenBank/DDBJ whole genome shotgun (WGS) entry which is preliminary data.</text>
</comment>
<dbReference type="InterPro" id="IPR036291">
    <property type="entry name" value="NAD(P)-bd_dom_sf"/>
</dbReference>
<dbReference type="Gene3D" id="3.40.50.720">
    <property type="entry name" value="NAD(P)-binding Rossmann-like Domain"/>
    <property type="match status" value="1"/>
</dbReference>